<accession>A0ABR1F3H5</accession>
<feature type="domain" description="Major facilitator superfamily (MFS) profile" evidence="6">
    <location>
        <begin position="124"/>
        <end position="554"/>
    </location>
</feature>
<dbReference type="CDD" id="cd17323">
    <property type="entry name" value="MFS_Tpo1_MDR_like"/>
    <property type="match status" value="1"/>
</dbReference>
<dbReference type="PANTHER" id="PTHR23502">
    <property type="entry name" value="MAJOR FACILITATOR SUPERFAMILY"/>
    <property type="match status" value="1"/>
</dbReference>
<feature type="transmembrane region" description="Helical" evidence="5">
    <location>
        <begin position="249"/>
        <end position="275"/>
    </location>
</feature>
<evidence type="ECO:0000313" key="8">
    <source>
        <dbReference type="Proteomes" id="UP001498771"/>
    </source>
</evidence>
<feature type="transmembrane region" description="Helical" evidence="5">
    <location>
        <begin position="287"/>
        <end position="310"/>
    </location>
</feature>
<sequence>MILQDFDLEKLEKLHTAPNLHSSPFDFATLDNSPASSAPISRSVSYADIDHLRILPTTNTSKISPFSLRYGHYNYFTADDSHEEIADFTPQPTHVDLEKFVVGFDGPDDPYSPLNWPLRKKIYTTLVYSLCTFGPQMSSSIYGSVASNISTQFDEPTLISLLGVTVFMIGIGLGPMLFAPVSELYGRKRGVIVPLFFSGIFALGCGFSQNFATILICRFFQGLFGGAPVANTGGVLGDIWKPSMRGIALVGYSFVVTGGPAAAPLIGAALGTLGVEKGWRWTQWFSAIYLLSVFALAQITVCETYHPLLLTKKAQRMRQETGESRYHSRLEEIEVTLYKIVTKHLLRPFTMLFTPIVFLLSFYGSFVYGVLYLAIVAVPIAFKDVRQWSTVISTLPTLAIVFGVSCGGVGNVAAALHYSKVLKRTAGEPVPEERLVAMKFGSVLMPIGLFIFGWTADPSYPWIAPVIGLVLVAAGFTTIFQGCLNYLIDAFPRYSASVVAATTFSRSLTAAGFPILGHVMFSGLGVNWGATIVGCVAVLLVPIPFVFYCLGKRIRGKTPVDLQL</sequence>
<dbReference type="SUPFAM" id="SSF103473">
    <property type="entry name" value="MFS general substrate transporter"/>
    <property type="match status" value="1"/>
</dbReference>
<feature type="transmembrane region" description="Helical" evidence="5">
    <location>
        <begin position="394"/>
        <end position="416"/>
    </location>
</feature>
<feature type="transmembrane region" description="Helical" evidence="5">
    <location>
        <begin position="462"/>
        <end position="487"/>
    </location>
</feature>
<keyword evidence="3 5" id="KW-1133">Transmembrane helix</keyword>
<organism evidence="7 8">
    <name type="scientific">Myxozyma melibiosi</name>
    <dbReference type="NCBI Taxonomy" id="54550"/>
    <lineage>
        <taxon>Eukaryota</taxon>
        <taxon>Fungi</taxon>
        <taxon>Dikarya</taxon>
        <taxon>Ascomycota</taxon>
        <taxon>Saccharomycotina</taxon>
        <taxon>Lipomycetes</taxon>
        <taxon>Lipomycetales</taxon>
        <taxon>Lipomycetaceae</taxon>
        <taxon>Myxozyma</taxon>
    </lineage>
</organism>
<dbReference type="InterPro" id="IPR036259">
    <property type="entry name" value="MFS_trans_sf"/>
</dbReference>
<dbReference type="EMBL" id="JBBJBU010000008">
    <property type="protein sequence ID" value="KAK7204365.1"/>
    <property type="molecule type" value="Genomic_DNA"/>
</dbReference>
<gene>
    <name evidence="7" type="ORF">BZA70DRAFT_280580</name>
</gene>
<feature type="transmembrane region" description="Helical" evidence="5">
    <location>
        <begin position="158"/>
        <end position="179"/>
    </location>
</feature>
<comment type="subcellular location">
    <subcellularLocation>
        <location evidence="1">Membrane</location>
        <topology evidence="1">Multi-pass membrane protein</topology>
    </subcellularLocation>
</comment>
<reference evidence="7 8" key="1">
    <citation type="submission" date="2024-03" db="EMBL/GenBank/DDBJ databases">
        <title>Genome-scale model development and genomic sequencing of the oleaginous clade Lipomyces.</title>
        <authorList>
            <consortium name="Lawrence Berkeley National Laboratory"/>
            <person name="Czajka J.J."/>
            <person name="Han Y."/>
            <person name="Kim J."/>
            <person name="Mondo S.J."/>
            <person name="Hofstad B.A."/>
            <person name="Robles A."/>
            <person name="Haridas S."/>
            <person name="Riley R."/>
            <person name="LaButti K."/>
            <person name="Pangilinan J."/>
            <person name="Andreopoulos W."/>
            <person name="Lipzen A."/>
            <person name="Yan J."/>
            <person name="Wang M."/>
            <person name="Ng V."/>
            <person name="Grigoriev I.V."/>
            <person name="Spatafora J.W."/>
            <person name="Magnuson J.K."/>
            <person name="Baker S.E."/>
            <person name="Pomraning K.R."/>
        </authorList>
    </citation>
    <scope>NUCLEOTIDE SEQUENCE [LARGE SCALE GENOMIC DNA]</scope>
    <source>
        <strain evidence="7 8">Phaff 52-87</strain>
    </source>
</reference>
<dbReference type="Proteomes" id="UP001498771">
    <property type="component" value="Unassembled WGS sequence"/>
</dbReference>
<protein>
    <submittedName>
        <fullName evidence="7">MSF drug transporter</fullName>
    </submittedName>
</protein>
<dbReference type="InterPro" id="IPR011701">
    <property type="entry name" value="MFS"/>
</dbReference>
<evidence type="ECO:0000259" key="6">
    <source>
        <dbReference type="PROSITE" id="PS50850"/>
    </source>
</evidence>
<dbReference type="RefSeq" id="XP_064767398.1">
    <property type="nucleotide sequence ID" value="XM_064912988.1"/>
</dbReference>
<feature type="transmembrane region" description="Helical" evidence="5">
    <location>
        <begin position="349"/>
        <end position="382"/>
    </location>
</feature>
<dbReference type="PROSITE" id="PS50850">
    <property type="entry name" value="MFS"/>
    <property type="match status" value="1"/>
</dbReference>
<keyword evidence="4 5" id="KW-0472">Membrane</keyword>
<dbReference type="GeneID" id="90038500"/>
<feature type="transmembrane region" description="Helical" evidence="5">
    <location>
        <begin position="494"/>
        <end position="516"/>
    </location>
</feature>
<keyword evidence="2 5" id="KW-0812">Transmembrane</keyword>
<dbReference type="Gene3D" id="1.20.1250.20">
    <property type="entry name" value="MFS general substrate transporter like domains"/>
    <property type="match status" value="1"/>
</dbReference>
<proteinExistence type="predicted"/>
<dbReference type="Pfam" id="PF07690">
    <property type="entry name" value="MFS_1"/>
    <property type="match status" value="1"/>
</dbReference>
<dbReference type="PANTHER" id="PTHR23502:SF59">
    <property type="entry name" value="MULTIDRUG TRANSPORTER, PUTATIVE (AFU_ORTHOLOGUE AFUA_1G10370)-RELATED"/>
    <property type="match status" value="1"/>
</dbReference>
<keyword evidence="8" id="KW-1185">Reference proteome</keyword>
<feature type="transmembrane region" description="Helical" evidence="5">
    <location>
        <begin position="528"/>
        <end position="550"/>
    </location>
</feature>
<evidence type="ECO:0000256" key="5">
    <source>
        <dbReference type="SAM" id="Phobius"/>
    </source>
</evidence>
<comment type="caution">
    <text evidence="7">The sequence shown here is derived from an EMBL/GenBank/DDBJ whole genome shotgun (WGS) entry which is preliminary data.</text>
</comment>
<name>A0ABR1F3H5_9ASCO</name>
<evidence type="ECO:0000256" key="2">
    <source>
        <dbReference type="ARBA" id="ARBA00022692"/>
    </source>
</evidence>
<evidence type="ECO:0000313" key="7">
    <source>
        <dbReference type="EMBL" id="KAK7204365.1"/>
    </source>
</evidence>
<feature type="transmembrane region" description="Helical" evidence="5">
    <location>
        <begin position="191"/>
        <end position="212"/>
    </location>
</feature>
<evidence type="ECO:0000256" key="4">
    <source>
        <dbReference type="ARBA" id="ARBA00023136"/>
    </source>
</evidence>
<dbReference type="InterPro" id="IPR020846">
    <property type="entry name" value="MFS_dom"/>
</dbReference>
<evidence type="ECO:0000256" key="3">
    <source>
        <dbReference type="ARBA" id="ARBA00022989"/>
    </source>
</evidence>
<feature type="transmembrane region" description="Helical" evidence="5">
    <location>
        <begin position="436"/>
        <end position="456"/>
    </location>
</feature>
<evidence type="ECO:0000256" key="1">
    <source>
        <dbReference type="ARBA" id="ARBA00004141"/>
    </source>
</evidence>